<keyword evidence="5" id="KW-1133">Transmembrane helix</keyword>
<dbReference type="GO" id="GO:0016020">
    <property type="term" value="C:membrane"/>
    <property type="evidence" value="ECO:0007669"/>
    <property type="project" value="UniProtKB-SubCell"/>
</dbReference>
<evidence type="ECO:0000256" key="2">
    <source>
        <dbReference type="ARBA" id="ARBA00022614"/>
    </source>
</evidence>
<feature type="region of interest" description="Disordered" evidence="7">
    <location>
        <begin position="1"/>
        <end position="38"/>
    </location>
</feature>
<dbReference type="GO" id="GO:0004674">
    <property type="term" value="F:protein serine/threonine kinase activity"/>
    <property type="evidence" value="ECO:0007669"/>
    <property type="project" value="TreeGrafter"/>
</dbReference>
<dbReference type="FunFam" id="1.10.510.10:FF:000988">
    <property type="entry name" value="Leucine-rich repeat protein kinase family protein"/>
    <property type="match status" value="1"/>
</dbReference>
<reference evidence="9 10" key="1">
    <citation type="journal article" date="2016" name="Sci. Rep.">
        <title>The Dendrobium catenatum Lindl. genome sequence provides insights into polysaccharide synthase, floral development and adaptive evolution.</title>
        <authorList>
            <person name="Zhang G.Q."/>
            <person name="Xu Q."/>
            <person name="Bian C."/>
            <person name="Tsai W.C."/>
            <person name="Yeh C.M."/>
            <person name="Liu K.W."/>
            <person name="Yoshida K."/>
            <person name="Zhang L.S."/>
            <person name="Chang S.B."/>
            <person name="Chen F."/>
            <person name="Shi Y."/>
            <person name="Su Y.Y."/>
            <person name="Zhang Y.Q."/>
            <person name="Chen L.J."/>
            <person name="Yin Y."/>
            <person name="Lin M."/>
            <person name="Huang H."/>
            <person name="Deng H."/>
            <person name="Wang Z.W."/>
            <person name="Zhu S.L."/>
            <person name="Zhao X."/>
            <person name="Deng C."/>
            <person name="Niu S.C."/>
            <person name="Huang J."/>
            <person name="Wang M."/>
            <person name="Liu G.H."/>
            <person name="Yang H.J."/>
            <person name="Xiao X.J."/>
            <person name="Hsiao Y.Y."/>
            <person name="Wu W.L."/>
            <person name="Chen Y.Y."/>
            <person name="Mitsuda N."/>
            <person name="Ohme-Takagi M."/>
            <person name="Luo Y.B."/>
            <person name="Van de Peer Y."/>
            <person name="Liu Z.J."/>
        </authorList>
    </citation>
    <scope>NUCLEOTIDE SEQUENCE [LARGE SCALE GENOMIC DNA]</scope>
    <source>
        <tissue evidence="9">The whole plant</tissue>
    </source>
</reference>
<dbReference type="InterPro" id="IPR001611">
    <property type="entry name" value="Leu-rich_rpt"/>
</dbReference>
<dbReference type="SMART" id="SM00369">
    <property type="entry name" value="LRR_TYP"/>
    <property type="match status" value="4"/>
</dbReference>
<dbReference type="SUPFAM" id="SSF56112">
    <property type="entry name" value="Protein kinase-like (PK-like)"/>
    <property type="match status" value="1"/>
</dbReference>
<dbReference type="Gene3D" id="3.80.10.10">
    <property type="entry name" value="Ribonuclease Inhibitor"/>
    <property type="match status" value="1"/>
</dbReference>
<keyword evidence="4" id="KW-0677">Repeat</keyword>
<dbReference type="Pfam" id="PF00069">
    <property type="entry name" value="Pkinase"/>
    <property type="match status" value="1"/>
</dbReference>
<accession>A0A2I0VQ97</accession>
<dbReference type="Proteomes" id="UP000233837">
    <property type="component" value="Unassembled WGS sequence"/>
</dbReference>
<dbReference type="PROSITE" id="PS00108">
    <property type="entry name" value="PROTEIN_KINASE_ST"/>
    <property type="match status" value="1"/>
</dbReference>
<evidence type="ECO:0000256" key="4">
    <source>
        <dbReference type="ARBA" id="ARBA00022737"/>
    </source>
</evidence>
<dbReference type="Pfam" id="PF23598">
    <property type="entry name" value="LRR_14"/>
    <property type="match status" value="1"/>
</dbReference>
<feature type="domain" description="Protein kinase" evidence="8">
    <location>
        <begin position="822"/>
        <end position="1136"/>
    </location>
</feature>
<dbReference type="EMBL" id="KZ503329">
    <property type="protein sequence ID" value="PKU65580.1"/>
    <property type="molecule type" value="Genomic_DNA"/>
</dbReference>
<dbReference type="GO" id="GO:0005524">
    <property type="term" value="F:ATP binding"/>
    <property type="evidence" value="ECO:0007669"/>
    <property type="project" value="InterPro"/>
</dbReference>
<name>A0A2I0VQ97_9ASPA</name>
<evidence type="ECO:0000256" key="6">
    <source>
        <dbReference type="ARBA" id="ARBA00023136"/>
    </source>
</evidence>
<evidence type="ECO:0000256" key="5">
    <source>
        <dbReference type="ARBA" id="ARBA00022989"/>
    </source>
</evidence>
<evidence type="ECO:0000313" key="10">
    <source>
        <dbReference type="Proteomes" id="UP000233837"/>
    </source>
</evidence>
<dbReference type="InterPro" id="IPR055164">
    <property type="entry name" value="EDR1/CTR1/ARMC3-like_pept-like"/>
</dbReference>
<dbReference type="InterPro" id="IPR011009">
    <property type="entry name" value="Kinase-like_dom_sf"/>
</dbReference>
<keyword evidence="2" id="KW-0433">Leucine-rich repeat</keyword>
<dbReference type="Pfam" id="PF14381">
    <property type="entry name" value="EDR1_CTR1_ARMC3_pept"/>
    <property type="match status" value="1"/>
</dbReference>
<dbReference type="AlphaFoldDB" id="A0A2I0VQ97"/>
<dbReference type="InterPro" id="IPR008271">
    <property type="entry name" value="Ser/Thr_kinase_AS"/>
</dbReference>
<dbReference type="InterPro" id="IPR032675">
    <property type="entry name" value="LRR_dom_sf"/>
</dbReference>
<dbReference type="SUPFAM" id="SSF52058">
    <property type="entry name" value="L domain-like"/>
    <property type="match status" value="1"/>
</dbReference>
<keyword evidence="9" id="KW-0418">Kinase</keyword>
<organism evidence="9 10">
    <name type="scientific">Dendrobium catenatum</name>
    <dbReference type="NCBI Taxonomy" id="906689"/>
    <lineage>
        <taxon>Eukaryota</taxon>
        <taxon>Viridiplantae</taxon>
        <taxon>Streptophyta</taxon>
        <taxon>Embryophyta</taxon>
        <taxon>Tracheophyta</taxon>
        <taxon>Spermatophyta</taxon>
        <taxon>Magnoliopsida</taxon>
        <taxon>Liliopsida</taxon>
        <taxon>Asparagales</taxon>
        <taxon>Orchidaceae</taxon>
        <taxon>Epidendroideae</taxon>
        <taxon>Malaxideae</taxon>
        <taxon>Dendrobiinae</taxon>
        <taxon>Dendrobium</taxon>
    </lineage>
</organism>
<evidence type="ECO:0000313" key="9">
    <source>
        <dbReference type="EMBL" id="PKU65580.1"/>
    </source>
</evidence>
<dbReference type="PANTHER" id="PTHR24359:SF1">
    <property type="entry name" value="INHIBITOR OF NUCLEAR FACTOR KAPPA-B KINASE EPSILON SUBUNIT HOMOLOG 1-RELATED"/>
    <property type="match status" value="1"/>
</dbReference>
<keyword evidence="6" id="KW-0472">Membrane</keyword>
<reference evidence="9 10" key="2">
    <citation type="journal article" date="2017" name="Nature">
        <title>The Apostasia genome and the evolution of orchids.</title>
        <authorList>
            <person name="Zhang G.Q."/>
            <person name="Liu K.W."/>
            <person name="Li Z."/>
            <person name="Lohaus R."/>
            <person name="Hsiao Y.Y."/>
            <person name="Niu S.C."/>
            <person name="Wang J.Y."/>
            <person name="Lin Y.C."/>
            <person name="Xu Q."/>
            <person name="Chen L.J."/>
            <person name="Yoshida K."/>
            <person name="Fujiwara S."/>
            <person name="Wang Z.W."/>
            <person name="Zhang Y.Q."/>
            <person name="Mitsuda N."/>
            <person name="Wang M."/>
            <person name="Liu G.H."/>
            <person name="Pecoraro L."/>
            <person name="Huang H.X."/>
            <person name="Xiao X.J."/>
            <person name="Lin M."/>
            <person name="Wu X.Y."/>
            <person name="Wu W.L."/>
            <person name="Chen Y.Y."/>
            <person name="Chang S.B."/>
            <person name="Sakamoto S."/>
            <person name="Ohme-Takagi M."/>
            <person name="Yagi M."/>
            <person name="Zeng S.J."/>
            <person name="Shen C.Y."/>
            <person name="Yeh C.M."/>
            <person name="Luo Y.B."/>
            <person name="Tsai W.C."/>
            <person name="Van de Peer Y."/>
            <person name="Liu Z.J."/>
        </authorList>
    </citation>
    <scope>NUCLEOTIDE SEQUENCE [LARGE SCALE GENOMIC DNA]</scope>
    <source>
        <tissue evidence="9">The whole plant</tissue>
    </source>
</reference>
<dbReference type="SMART" id="SM00364">
    <property type="entry name" value="LRR_BAC"/>
    <property type="match status" value="3"/>
</dbReference>
<dbReference type="InterPro" id="IPR003591">
    <property type="entry name" value="Leu-rich_rpt_typical-subtyp"/>
</dbReference>
<dbReference type="SMART" id="SM00220">
    <property type="entry name" value="S_TKc"/>
    <property type="match status" value="1"/>
</dbReference>
<proteinExistence type="predicted"/>
<sequence>MESSGRLELVAIDSNDANDEERLNGGEEACSSPSGEEKVVDVSGNSWDLSPFERLPPPSSTQGLYFYHNTFHLIPRSIGGLGRLKTLKFFANEIEILPPEIGDLKQLESLHVKVTLPGLSGISLQKLKSLRDLELCRVPPKLTAFSILGDISCLKCLTKLSICHFSIRYLPPEIGHLKKLEELDLSFNKLKNLPDDLAGLVSLKSLRVANNKLVDLPLGISSLRSLEKLDLSNNRLTSLASLKFSSMDALQYLNLQYNKLPYHCQIPSWINCNLEGNGEDISKGEACGSSVEPGLSDVGVHMVQMCQLCNGCHGMSSALCTELHSSCRCLVSQKRKKGWKRRDDLQQRARQERLNYSRKCRVSDHTDDMSVIMGEESNCCRSYVVEDSNSEIQVDDDEVKLLDSSAKSKSSLKKITVEDTESGRCDLVREHSVLPQFCCSENENNTRFNISEISEGDDCSHFTNSAISNKGYDCENEEINTPYPHCSVDELNSIDKYSFSEASNLTTKSKRHSDKDLDNPKPSKFRKPVVDCSYIANKYCVESFCSIEDHLPDGFYDAGRDRPFKSLQEYEQCVCIDSREVILLDREKDEELDAIALSARLLLSNFQRCNLAPVKDGVVEDLPVVSILALFVSDCFGGSDRSTSVLRLRKSIIGSDKLQPFICTCSTGSLYDDSEVPKKAEGTVSGFDFNELCENSLRVIKKTRNSSVVPLGAMRFGVCRHRAVLMKYLCDRSEPPVPCELVRGYFDFMPHAWNVVRVKRGNSWRRMIVDACYPADIRDENDPEFYCRYIPLSRLNAPLTYENSPIFGCSFPSPSLCNGVAKIQTRTVVHGKFGSVDAAVKIRSLEADEASQDEIKKLEYAFLAELRMLGAVRKHSCIVEIYGHQISSKWVPVADGHKESRILQFIIVMEYVKGGSMKCYLDRLLESGEKHVPLDIALFIARDVASALVELHSKYIIHRDIKSENILIDLDCKKSDGSPTVKLTDFDRSVPLHSSMHTCCIAHIGVHPPEVCVGTPRWMAPEVLQAMHQRNPYGLEVDIWSYGCVLFELLTLQIPYAGKSETEIYDLLNMKQPPTLPPQLEALAKSEEATAESDLGLSETDTKKMKLLLDLFYQCTKGNPADRPTAIDVFDKLCSVSQQSADSAQTSSQCNG</sequence>
<dbReference type="InterPro" id="IPR055414">
    <property type="entry name" value="LRR_R13L4/SHOC2-like"/>
</dbReference>
<keyword evidence="3" id="KW-0812">Transmembrane</keyword>
<dbReference type="InterPro" id="IPR000719">
    <property type="entry name" value="Prot_kinase_dom"/>
</dbReference>
<dbReference type="OrthoDB" id="1394818at2759"/>
<dbReference type="PROSITE" id="PS51450">
    <property type="entry name" value="LRR"/>
    <property type="match status" value="2"/>
</dbReference>
<dbReference type="SMART" id="SM00365">
    <property type="entry name" value="LRR_SD22"/>
    <property type="match status" value="2"/>
</dbReference>
<evidence type="ECO:0000256" key="3">
    <source>
        <dbReference type="ARBA" id="ARBA00022692"/>
    </source>
</evidence>
<keyword evidence="10" id="KW-1185">Reference proteome</keyword>
<dbReference type="PANTHER" id="PTHR24359">
    <property type="entry name" value="SERINE/THREONINE-PROTEIN KINASE SBK1"/>
    <property type="match status" value="1"/>
</dbReference>
<evidence type="ECO:0000259" key="8">
    <source>
        <dbReference type="PROSITE" id="PS50011"/>
    </source>
</evidence>
<gene>
    <name evidence="9" type="primary">YDA</name>
    <name evidence="9" type="ORF">MA16_Dca023198</name>
</gene>
<protein>
    <submittedName>
        <fullName evidence="9">Mitogen-activated protein kinase kinase kinase YODA</fullName>
    </submittedName>
</protein>
<comment type="subcellular location">
    <subcellularLocation>
        <location evidence="1">Membrane</location>
    </subcellularLocation>
</comment>
<dbReference type="PROSITE" id="PS50011">
    <property type="entry name" value="PROTEIN_KINASE_DOM"/>
    <property type="match status" value="1"/>
</dbReference>
<keyword evidence="9" id="KW-0808">Transferase</keyword>
<dbReference type="PRINTS" id="PR00019">
    <property type="entry name" value="LEURICHRPT"/>
</dbReference>
<evidence type="ECO:0000256" key="7">
    <source>
        <dbReference type="SAM" id="MobiDB-lite"/>
    </source>
</evidence>
<evidence type="ECO:0000256" key="1">
    <source>
        <dbReference type="ARBA" id="ARBA00004370"/>
    </source>
</evidence>
<dbReference type="Gene3D" id="1.10.510.10">
    <property type="entry name" value="Transferase(Phosphotransferase) domain 1"/>
    <property type="match status" value="1"/>
</dbReference>